<evidence type="ECO:0000313" key="3">
    <source>
        <dbReference type="Proteomes" id="UP001295423"/>
    </source>
</evidence>
<comment type="caution">
    <text evidence="2">The sequence shown here is derived from an EMBL/GenBank/DDBJ whole genome shotgun (WGS) entry which is preliminary data.</text>
</comment>
<evidence type="ECO:0000259" key="1">
    <source>
        <dbReference type="Pfam" id="PF01323"/>
    </source>
</evidence>
<dbReference type="SUPFAM" id="SSF52833">
    <property type="entry name" value="Thioredoxin-like"/>
    <property type="match status" value="1"/>
</dbReference>
<dbReference type="GO" id="GO:0016491">
    <property type="term" value="F:oxidoreductase activity"/>
    <property type="evidence" value="ECO:0007669"/>
    <property type="project" value="InterPro"/>
</dbReference>
<accession>A0AAD2FZ11</accession>
<feature type="domain" description="DSBA-like thioredoxin" evidence="1">
    <location>
        <begin position="12"/>
        <end position="192"/>
    </location>
</feature>
<sequence length="198" mass="22760">MKPMEASKIASVNLNVTWEPFYLNSSMPEEGEDMEAHLYKKYGIQGVQMLKDPNAYLYVAGRKVGIEFTKKRNIYPTKKAHALMEYAKQEKSNDVANQMMEEMFQRYFEKGDNINSEDVLSEIATKVGIDEAAAKEAVKDDKYLYEVNEKDKLYKQQMRISGVPYFLIDRKDGQRPIGFSGAQPIDIMAEQLEEATEE</sequence>
<dbReference type="PANTHER" id="PTHR13887">
    <property type="entry name" value="GLUTATHIONE S-TRANSFERASE KAPPA"/>
    <property type="match status" value="1"/>
</dbReference>
<evidence type="ECO:0000313" key="2">
    <source>
        <dbReference type="EMBL" id="CAJ1957526.1"/>
    </source>
</evidence>
<dbReference type="InterPro" id="IPR001853">
    <property type="entry name" value="DSBA-like_thioredoxin_dom"/>
</dbReference>
<dbReference type="AlphaFoldDB" id="A0AAD2FZ11"/>
<reference evidence="2" key="1">
    <citation type="submission" date="2023-08" db="EMBL/GenBank/DDBJ databases">
        <authorList>
            <person name="Audoor S."/>
            <person name="Bilcke G."/>
        </authorList>
    </citation>
    <scope>NUCLEOTIDE SEQUENCE</scope>
</reference>
<dbReference type="PANTHER" id="PTHR13887:SF41">
    <property type="entry name" value="THIOREDOXIN SUPERFAMILY PROTEIN"/>
    <property type="match status" value="1"/>
</dbReference>
<dbReference type="InterPro" id="IPR036249">
    <property type="entry name" value="Thioredoxin-like_sf"/>
</dbReference>
<proteinExistence type="predicted"/>
<name>A0AAD2FZ11_9STRA</name>
<dbReference type="Gene3D" id="3.40.30.10">
    <property type="entry name" value="Glutaredoxin"/>
    <property type="match status" value="1"/>
</dbReference>
<organism evidence="2 3">
    <name type="scientific">Cylindrotheca closterium</name>
    <dbReference type="NCBI Taxonomy" id="2856"/>
    <lineage>
        <taxon>Eukaryota</taxon>
        <taxon>Sar</taxon>
        <taxon>Stramenopiles</taxon>
        <taxon>Ochrophyta</taxon>
        <taxon>Bacillariophyta</taxon>
        <taxon>Bacillariophyceae</taxon>
        <taxon>Bacillariophycidae</taxon>
        <taxon>Bacillariales</taxon>
        <taxon>Bacillariaceae</taxon>
        <taxon>Cylindrotheca</taxon>
    </lineage>
</organism>
<dbReference type="EMBL" id="CAKOGP040001947">
    <property type="protein sequence ID" value="CAJ1957526.1"/>
    <property type="molecule type" value="Genomic_DNA"/>
</dbReference>
<gene>
    <name evidence="2" type="ORF">CYCCA115_LOCUS16755</name>
</gene>
<protein>
    <recommendedName>
        <fullName evidence="1">DSBA-like thioredoxin domain-containing protein</fullName>
    </recommendedName>
</protein>
<keyword evidence="3" id="KW-1185">Reference proteome</keyword>
<dbReference type="Proteomes" id="UP001295423">
    <property type="component" value="Unassembled WGS sequence"/>
</dbReference>
<dbReference type="Pfam" id="PF01323">
    <property type="entry name" value="DSBA"/>
    <property type="match status" value="1"/>
</dbReference>